<dbReference type="PANTHER" id="PTHR30483:SF6">
    <property type="entry name" value="PERIPLASMIC BINDING PROTEIN OF ABC TRANSPORTER FOR NATURAL AMINO ACIDS"/>
    <property type="match status" value="1"/>
</dbReference>
<dbReference type="EMBL" id="BMCT01000001">
    <property type="protein sequence ID" value="GGF50273.1"/>
    <property type="molecule type" value="Genomic_DNA"/>
</dbReference>
<dbReference type="Proteomes" id="UP000606044">
    <property type="component" value="Unassembled WGS sequence"/>
</dbReference>
<organism evidence="6 7">
    <name type="scientific">Azorhizobium oxalatiphilum</name>
    <dbReference type="NCBI Taxonomy" id="980631"/>
    <lineage>
        <taxon>Bacteria</taxon>
        <taxon>Pseudomonadati</taxon>
        <taxon>Pseudomonadota</taxon>
        <taxon>Alphaproteobacteria</taxon>
        <taxon>Hyphomicrobiales</taxon>
        <taxon>Xanthobacteraceae</taxon>
        <taxon>Azorhizobium</taxon>
    </lineage>
</organism>
<evidence type="ECO:0000256" key="4">
    <source>
        <dbReference type="ARBA" id="ARBA00022970"/>
    </source>
</evidence>
<dbReference type="InterPro" id="IPR028082">
    <property type="entry name" value="Peripla_BP_I"/>
</dbReference>
<dbReference type="InterPro" id="IPR000709">
    <property type="entry name" value="Leu_Ile_Val-bd"/>
</dbReference>
<reference evidence="6" key="1">
    <citation type="journal article" date="2014" name="Int. J. Syst. Evol. Microbiol.">
        <title>Complete genome sequence of Corynebacterium casei LMG S-19264T (=DSM 44701T), isolated from a smear-ripened cheese.</title>
        <authorList>
            <consortium name="US DOE Joint Genome Institute (JGI-PGF)"/>
            <person name="Walter F."/>
            <person name="Albersmeier A."/>
            <person name="Kalinowski J."/>
            <person name="Ruckert C."/>
        </authorList>
    </citation>
    <scope>NUCLEOTIDE SEQUENCE</scope>
    <source>
        <strain evidence="6">CCM 7897</strain>
    </source>
</reference>
<protein>
    <submittedName>
        <fullName evidence="6">ABC transporter substrate-binding protein</fullName>
    </submittedName>
</protein>
<dbReference type="SUPFAM" id="SSF53822">
    <property type="entry name" value="Periplasmic binding protein-like I"/>
    <property type="match status" value="1"/>
</dbReference>
<feature type="domain" description="Leucine-binding protein" evidence="5">
    <location>
        <begin position="37"/>
        <end position="325"/>
    </location>
</feature>
<dbReference type="AlphaFoldDB" id="A0A917F642"/>
<evidence type="ECO:0000313" key="6">
    <source>
        <dbReference type="EMBL" id="GGF50273.1"/>
    </source>
</evidence>
<sequence length="406" mass="42172">MRMNRRHFLAGVAGAGTLAGTLTLGGAGRAFAQAGQPIKIGIVIPLTGATSQFGTTMSAAAKAAAKDINDAGGVNGRMVEVLIEDDQSNPEAAVRAARKLIDVDKVVSIGGSYASAVTSAIAPLCYESKTVLFTSSGADSITKTPHNGYIFRTSPTVTLQGTRVGQYALELGAKKMFFLGPQTPFAQNYIDIISGLFKDAGGTGQGLIYEDKRASYRTEVDQALRTKPDVIVLGGYVPDTSVVLKDLYRAGFTGKKIGFSFGVNPVLADGVPAEVSEGTASLVPSAAEDSPAYKTLIGKLGKPALDSYSCQVYDHVVLTALALASDPATAASGVVVHDKVRAISQDAAGTKVTDVGQALKLLADKKAINYDGPSGPLAFAANGDVEGVFFRYEEVQKGKLTLLKVA</sequence>
<evidence type="ECO:0000259" key="5">
    <source>
        <dbReference type="Pfam" id="PF13458"/>
    </source>
</evidence>
<dbReference type="PANTHER" id="PTHR30483">
    <property type="entry name" value="LEUCINE-SPECIFIC-BINDING PROTEIN"/>
    <property type="match status" value="1"/>
</dbReference>
<reference evidence="6" key="2">
    <citation type="submission" date="2020-09" db="EMBL/GenBank/DDBJ databases">
        <authorList>
            <person name="Sun Q."/>
            <person name="Sedlacek I."/>
        </authorList>
    </citation>
    <scope>NUCLEOTIDE SEQUENCE</scope>
    <source>
        <strain evidence="6">CCM 7897</strain>
    </source>
</reference>
<dbReference type="InterPro" id="IPR006311">
    <property type="entry name" value="TAT_signal"/>
</dbReference>
<accession>A0A917F642</accession>
<dbReference type="InterPro" id="IPR028081">
    <property type="entry name" value="Leu-bd"/>
</dbReference>
<comment type="similarity">
    <text evidence="1">Belongs to the leucine-binding protein family.</text>
</comment>
<comment type="caution">
    <text evidence="6">The sequence shown here is derived from an EMBL/GenBank/DDBJ whole genome shotgun (WGS) entry which is preliminary data.</text>
</comment>
<dbReference type="PRINTS" id="PR00337">
    <property type="entry name" value="LEUILEVALBP"/>
</dbReference>
<evidence type="ECO:0000313" key="7">
    <source>
        <dbReference type="Proteomes" id="UP000606044"/>
    </source>
</evidence>
<dbReference type="PROSITE" id="PS51318">
    <property type="entry name" value="TAT"/>
    <property type="match status" value="1"/>
</dbReference>
<dbReference type="Pfam" id="PF13458">
    <property type="entry name" value="Peripla_BP_6"/>
    <property type="match status" value="1"/>
</dbReference>
<dbReference type="Gene3D" id="3.40.50.2300">
    <property type="match status" value="2"/>
</dbReference>
<dbReference type="InterPro" id="IPR051010">
    <property type="entry name" value="BCAA_transport"/>
</dbReference>
<gene>
    <name evidence="6" type="ORF">GCM10007301_07030</name>
</gene>
<evidence type="ECO:0000256" key="2">
    <source>
        <dbReference type="ARBA" id="ARBA00022448"/>
    </source>
</evidence>
<dbReference type="GO" id="GO:0006865">
    <property type="term" value="P:amino acid transport"/>
    <property type="evidence" value="ECO:0007669"/>
    <property type="project" value="UniProtKB-KW"/>
</dbReference>
<keyword evidence="7" id="KW-1185">Reference proteome</keyword>
<evidence type="ECO:0000256" key="3">
    <source>
        <dbReference type="ARBA" id="ARBA00022729"/>
    </source>
</evidence>
<keyword evidence="3" id="KW-0732">Signal</keyword>
<keyword evidence="2" id="KW-0813">Transport</keyword>
<keyword evidence="4" id="KW-0029">Amino-acid transport</keyword>
<proteinExistence type="inferred from homology"/>
<name>A0A917F642_9HYPH</name>
<evidence type="ECO:0000256" key="1">
    <source>
        <dbReference type="ARBA" id="ARBA00010062"/>
    </source>
</evidence>